<proteinExistence type="inferred from homology"/>
<dbReference type="PANTHER" id="PTHR35789:SF1">
    <property type="entry name" value="SPORE GERMINATION PROTEIN B3"/>
    <property type="match status" value="1"/>
</dbReference>
<evidence type="ECO:0000313" key="10">
    <source>
        <dbReference type="EMBL" id="MPQ43724.1"/>
    </source>
</evidence>
<dbReference type="NCBIfam" id="TIGR02887">
    <property type="entry name" value="spore_ger_x_C"/>
    <property type="match status" value="1"/>
</dbReference>
<name>A0A6I1ML71_9CLOT</name>
<evidence type="ECO:0000259" key="9">
    <source>
        <dbReference type="Pfam" id="PF25198"/>
    </source>
</evidence>
<reference evidence="10 11" key="1">
    <citation type="submission" date="2019-10" db="EMBL/GenBank/DDBJ databases">
        <title>The Genome Sequence of Clostridium tarantellae Isolated from Fish Brain.</title>
        <authorList>
            <person name="Bano L."/>
            <person name="Kiel M."/>
            <person name="Sales G."/>
            <person name="Doxey A.C."/>
            <person name="Mansfield M.J."/>
            <person name="Schiavone M."/>
            <person name="Rossetto O."/>
            <person name="Pirazzini M."/>
            <person name="Dobrindt U."/>
            <person name="Montecucco C."/>
        </authorList>
    </citation>
    <scope>NUCLEOTIDE SEQUENCE [LARGE SCALE GENOMIC DNA]</scope>
    <source>
        <strain evidence="10 11">DSM 3997</strain>
    </source>
</reference>
<keyword evidence="3" id="KW-0309">Germination</keyword>
<evidence type="ECO:0000256" key="2">
    <source>
        <dbReference type="ARBA" id="ARBA00007886"/>
    </source>
</evidence>
<dbReference type="RefSeq" id="WP_152889499.1">
    <property type="nucleotide sequence ID" value="NZ_WHJC01000099.1"/>
</dbReference>
<gene>
    <name evidence="10" type="ORF">GBZ86_08135</name>
</gene>
<dbReference type="InterPro" id="IPR038501">
    <property type="entry name" value="Spore_GerAC_C_sf"/>
</dbReference>
<keyword evidence="5" id="KW-0472">Membrane</keyword>
<dbReference type="GO" id="GO:0016020">
    <property type="term" value="C:membrane"/>
    <property type="evidence" value="ECO:0007669"/>
    <property type="project" value="UniProtKB-SubCell"/>
</dbReference>
<evidence type="ECO:0000256" key="4">
    <source>
        <dbReference type="ARBA" id="ARBA00022729"/>
    </source>
</evidence>
<organism evidence="10 11">
    <name type="scientific">Clostridium tarantellae</name>
    <dbReference type="NCBI Taxonomy" id="39493"/>
    <lineage>
        <taxon>Bacteria</taxon>
        <taxon>Bacillati</taxon>
        <taxon>Bacillota</taxon>
        <taxon>Clostridia</taxon>
        <taxon>Eubacteriales</taxon>
        <taxon>Clostridiaceae</taxon>
        <taxon>Clostridium</taxon>
    </lineage>
</organism>
<dbReference type="GO" id="GO:0009847">
    <property type="term" value="P:spore germination"/>
    <property type="evidence" value="ECO:0007669"/>
    <property type="project" value="InterPro"/>
</dbReference>
<comment type="subcellular location">
    <subcellularLocation>
        <location evidence="1">Membrane</location>
        <topology evidence="1">Lipid-anchor</topology>
    </subcellularLocation>
</comment>
<keyword evidence="6" id="KW-0564">Palmitate</keyword>
<keyword evidence="4" id="KW-0732">Signal</keyword>
<dbReference type="AlphaFoldDB" id="A0A6I1ML71"/>
<keyword evidence="11" id="KW-1185">Reference proteome</keyword>
<evidence type="ECO:0000256" key="6">
    <source>
        <dbReference type="ARBA" id="ARBA00023139"/>
    </source>
</evidence>
<dbReference type="PANTHER" id="PTHR35789">
    <property type="entry name" value="SPORE GERMINATION PROTEIN B3"/>
    <property type="match status" value="1"/>
</dbReference>
<dbReference type="InterPro" id="IPR046953">
    <property type="entry name" value="Spore_GerAC-like_C"/>
</dbReference>
<protein>
    <submittedName>
        <fullName evidence="10">Ger(X)C family spore germination protein</fullName>
    </submittedName>
</protein>
<dbReference type="InterPro" id="IPR057336">
    <property type="entry name" value="GerAC_N"/>
</dbReference>
<dbReference type="EMBL" id="WHJC01000099">
    <property type="protein sequence ID" value="MPQ43724.1"/>
    <property type="molecule type" value="Genomic_DNA"/>
</dbReference>
<evidence type="ECO:0000313" key="11">
    <source>
        <dbReference type="Proteomes" id="UP000430345"/>
    </source>
</evidence>
<dbReference type="Pfam" id="PF05504">
    <property type="entry name" value="Spore_GerAC"/>
    <property type="match status" value="1"/>
</dbReference>
<feature type="domain" description="Spore germination protein N-terminal" evidence="9">
    <location>
        <begin position="25"/>
        <end position="180"/>
    </location>
</feature>
<evidence type="ECO:0000256" key="7">
    <source>
        <dbReference type="ARBA" id="ARBA00023288"/>
    </source>
</evidence>
<evidence type="ECO:0000256" key="1">
    <source>
        <dbReference type="ARBA" id="ARBA00004635"/>
    </source>
</evidence>
<evidence type="ECO:0000256" key="3">
    <source>
        <dbReference type="ARBA" id="ARBA00022544"/>
    </source>
</evidence>
<sequence length="375" mass="42735">MTLKKKLIRLIMLLSVVVSLCGCYNYRDINKVTFVTSVIFDENDIGDIEIYLDSVKPYRSANDSSDKGKRIVYKGKGKTVLEAMKDINMISSSKVDFTQCKSYIFTEKASKSGIKKYMDAINKSQEFSIRPYMFVLFGNVEELLQKVEVDEEYLGVFIDELVHKMNKSPRVITLDANHYLDGRTNYNNLLILGALNLRDDLGEKRLELSGGALFKDERMIKKINSTDAMAYNFLTNKVNQGTLEVLNPQDPNSYITLEIDNSKTKTKIEYDKERIKLIKDLKIKCYIGESQGRLLINNKDVIPLIEAAEEQVLKQFLQNVFEVYKGEGIDIVNVQKLFSLKYPKEVLDKAPILITDLEVNVDVQIEGSSVTGSTY</sequence>
<comment type="similarity">
    <text evidence="2">Belongs to the GerABKC lipoprotein family.</text>
</comment>
<dbReference type="Gene3D" id="3.30.300.210">
    <property type="entry name" value="Nutrient germinant receptor protein C, domain 3"/>
    <property type="match status" value="1"/>
</dbReference>
<dbReference type="Pfam" id="PF25198">
    <property type="entry name" value="Spore_GerAC_N"/>
    <property type="match status" value="1"/>
</dbReference>
<comment type="caution">
    <text evidence="10">The sequence shown here is derived from an EMBL/GenBank/DDBJ whole genome shotgun (WGS) entry which is preliminary data.</text>
</comment>
<evidence type="ECO:0000256" key="5">
    <source>
        <dbReference type="ARBA" id="ARBA00023136"/>
    </source>
</evidence>
<dbReference type="Proteomes" id="UP000430345">
    <property type="component" value="Unassembled WGS sequence"/>
</dbReference>
<accession>A0A6I1ML71</accession>
<keyword evidence="7" id="KW-0449">Lipoprotein</keyword>
<dbReference type="PROSITE" id="PS51257">
    <property type="entry name" value="PROKAR_LIPOPROTEIN"/>
    <property type="match status" value="1"/>
</dbReference>
<dbReference type="InterPro" id="IPR008844">
    <property type="entry name" value="Spore_GerAC-like"/>
</dbReference>
<dbReference type="OrthoDB" id="1880153at2"/>
<feature type="domain" description="Spore germination GerAC-like C-terminal" evidence="8">
    <location>
        <begin position="209"/>
        <end position="366"/>
    </location>
</feature>
<evidence type="ECO:0000259" key="8">
    <source>
        <dbReference type="Pfam" id="PF05504"/>
    </source>
</evidence>